<gene>
    <name evidence="1" type="ORF">C3942_01690</name>
</gene>
<dbReference type="OrthoDB" id="9768937at2"/>
<dbReference type="Gene3D" id="3.40.50.2000">
    <property type="entry name" value="Glycogen Phosphorylase B"/>
    <property type="match status" value="2"/>
</dbReference>
<reference evidence="1 2" key="1">
    <citation type="submission" date="2018-02" db="EMBL/GenBank/DDBJ databases">
        <title>Genome sequencing of Solimonas sp. HR-BB.</title>
        <authorList>
            <person name="Lee Y."/>
            <person name="Jeon C.O."/>
        </authorList>
    </citation>
    <scope>NUCLEOTIDE SEQUENCE [LARGE SCALE GENOMIC DNA]</scope>
    <source>
        <strain evidence="1 2">HR-BB</strain>
    </source>
</reference>
<evidence type="ECO:0000313" key="1">
    <source>
        <dbReference type="EMBL" id="PPE75632.1"/>
    </source>
</evidence>
<dbReference type="SUPFAM" id="SSF53756">
    <property type="entry name" value="UDP-Glycosyltransferase/glycogen phosphorylase"/>
    <property type="match status" value="1"/>
</dbReference>
<accession>A0A2S5TL10</accession>
<dbReference type="EMBL" id="PSNW01000001">
    <property type="protein sequence ID" value="PPE75632.1"/>
    <property type="molecule type" value="Genomic_DNA"/>
</dbReference>
<dbReference type="PANTHER" id="PTHR45947:SF11">
    <property type="entry name" value="SLR1508 PROTEIN"/>
    <property type="match status" value="1"/>
</dbReference>
<organism evidence="1 2">
    <name type="scientific">Solimonas fluminis</name>
    <dbReference type="NCBI Taxonomy" id="2086571"/>
    <lineage>
        <taxon>Bacteria</taxon>
        <taxon>Pseudomonadati</taxon>
        <taxon>Pseudomonadota</taxon>
        <taxon>Gammaproteobacteria</taxon>
        <taxon>Nevskiales</taxon>
        <taxon>Nevskiaceae</taxon>
        <taxon>Solimonas</taxon>
    </lineage>
</organism>
<comment type="caution">
    <text evidence="1">The sequence shown here is derived from an EMBL/GenBank/DDBJ whole genome shotgun (WGS) entry which is preliminary data.</text>
</comment>
<name>A0A2S5TL10_9GAMM</name>
<protein>
    <submittedName>
        <fullName evidence="1">Uncharacterized protein</fullName>
    </submittedName>
</protein>
<sequence length="372" mass="41148">MRIAAFGFRSIPMRPGCAGADKFASELLPRLVAQGHQVTGYNRLYPGEEPLASEFGGVRLKHFKTISRKGFDTLLHSFKATVDIVRNDTADVVHIQNGGNSIFGLVLRLFGKKVFISQDGVDWKRDKWPWYGKLYLYLSSYLTAHGPSQVIFDNVFIKQEFERRFRKQFEFIPFGSEVGGGAGDDAQVLAEFGLKAGEYFLFVGRFIPDKGLQYLVPAFEKVQTDKKLVLVGGSPNPSPFEAQIKGTQDPRVVFAGFLYGNKTHALMRNAYAYIQPSDVEGLSPVILENMGLGTPVICSDIKENQFVVGEHAVLFAKGSIPDCQAKLEYALGSPDRLRSNAGKARARAEALFSWDAVTTAHVEVFNGRASGY</sequence>
<dbReference type="AlphaFoldDB" id="A0A2S5TL10"/>
<evidence type="ECO:0000313" key="2">
    <source>
        <dbReference type="Proteomes" id="UP000238220"/>
    </source>
</evidence>
<proteinExistence type="predicted"/>
<dbReference type="Proteomes" id="UP000238220">
    <property type="component" value="Unassembled WGS sequence"/>
</dbReference>
<keyword evidence="2" id="KW-1185">Reference proteome</keyword>
<dbReference type="InterPro" id="IPR050194">
    <property type="entry name" value="Glycosyltransferase_grp1"/>
</dbReference>
<dbReference type="CDD" id="cd03801">
    <property type="entry name" value="GT4_PimA-like"/>
    <property type="match status" value="1"/>
</dbReference>
<dbReference type="PANTHER" id="PTHR45947">
    <property type="entry name" value="SULFOQUINOVOSYL TRANSFERASE SQD2"/>
    <property type="match status" value="1"/>
</dbReference>
<dbReference type="GO" id="GO:0016757">
    <property type="term" value="F:glycosyltransferase activity"/>
    <property type="evidence" value="ECO:0007669"/>
    <property type="project" value="TreeGrafter"/>
</dbReference>
<dbReference type="Pfam" id="PF13692">
    <property type="entry name" value="Glyco_trans_1_4"/>
    <property type="match status" value="1"/>
</dbReference>